<dbReference type="Proteomes" id="UP000682733">
    <property type="component" value="Unassembled WGS sequence"/>
</dbReference>
<evidence type="ECO:0000313" key="3">
    <source>
        <dbReference type="Proteomes" id="UP000682733"/>
    </source>
</evidence>
<dbReference type="AlphaFoldDB" id="A0A8S2XA00"/>
<gene>
    <name evidence="1" type="ORF">OVA965_LOCUS44410</name>
    <name evidence="2" type="ORF">TMI583_LOCUS47190</name>
</gene>
<organism evidence="2 3">
    <name type="scientific">Didymodactylos carnosus</name>
    <dbReference type="NCBI Taxonomy" id="1234261"/>
    <lineage>
        <taxon>Eukaryota</taxon>
        <taxon>Metazoa</taxon>
        <taxon>Spiralia</taxon>
        <taxon>Gnathifera</taxon>
        <taxon>Rotifera</taxon>
        <taxon>Eurotatoria</taxon>
        <taxon>Bdelloidea</taxon>
        <taxon>Philodinida</taxon>
        <taxon>Philodinidae</taxon>
        <taxon>Didymodactylos</taxon>
    </lineage>
</organism>
<dbReference type="Gene3D" id="3.90.190.10">
    <property type="entry name" value="Protein tyrosine phosphatase superfamily"/>
    <property type="match status" value="1"/>
</dbReference>
<dbReference type="SUPFAM" id="SSF52799">
    <property type="entry name" value="(Phosphotyrosine protein) phosphatases II"/>
    <property type="match status" value="1"/>
</dbReference>
<evidence type="ECO:0000313" key="1">
    <source>
        <dbReference type="EMBL" id="CAF1643297.1"/>
    </source>
</evidence>
<accession>A0A8S2XA00</accession>
<protein>
    <submittedName>
        <fullName evidence="2">Uncharacterized protein</fullName>
    </submittedName>
</protein>
<dbReference type="InterPro" id="IPR029021">
    <property type="entry name" value="Prot-tyrosine_phosphatase-like"/>
</dbReference>
<dbReference type="GO" id="GO:0051046">
    <property type="term" value="P:regulation of secretion"/>
    <property type="evidence" value="ECO:0007669"/>
    <property type="project" value="TreeGrafter"/>
</dbReference>
<sequence>NYMEDHLRNRNRLEAEWQELCNYESDRGAFTIALSEVNTNKNRYIDVLPCKYYHYYYYYYYY</sequence>
<dbReference type="InterPro" id="IPR033522">
    <property type="entry name" value="IA-2/IA-2_beta"/>
</dbReference>
<dbReference type="PANTHER" id="PTHR46106">
    <property type="entry name" value="IA-2 PROTEIN TYROSINE PHOSPHATASE, ISOFORM C"/>
    <property type="match status" value="1"/>
</dbReference>
<reference evidence="2" key="1">
    <citation type="submission" date="2021-02" db="EMBL/GenBank/DDBJ databases">
        <authorList>
            <person name="Nowell W R."/>
        </authorList>
    </citation>
    <scope>NUCLEOTIDE SEQUENCE</scope>
</reference>
<feature type="non-terminal residue" evidence="2">
    <location>
        <position position="1"/>
    </location>
</feature>
<dbReference type="PANTHER" id="PTHR46106:SF4">
    <property type="entry name" value="IA-2 PROTEIN TYROSINE PHOSPHATASE, ISOFORM C"/>
    <property type="match status" value="1"/>
</dbReference>
<dbReference type="EMBL" id="CAJOBA010090424">
    <property type="protein sequence ID" value="CAF4482080.1"/>
    <property type="molecule type" value="Genomic_DNA"/>
</dbReference>
<evidence type="ECO:0000313" key="2">
    <source>
        <dbReference type="EMBL" id="CAF4482080.1"/>
    </source>
</evidence>
<dbReference type="Proteomes" id="UP000677228">
    <property type="component" value="Unassembled WGS sequence"/>
</dbReference>
<name>A0A8S2XA00_9BILA</name>
<dbReference type="EMBL" id="CAJNOK010063225">
    <property type="protein sequence ID" value="CAF1643297.1"/>
    <property type="molecule type" value="Genomic_DNA"/>
</dbReference>
<comment type="caution">
    <text evidence="2">The sequence shown here is derived from an EMBL/GenBank/DDBJ whole genome shotgun (WGS) entry which is preliminary data.</text>
</comment>
<dbReference type="GO" id="GO:0045202">
    <property type="term" value="C:synapse"/>
    <property type="evidence" value="ECO:0007669"/>
    <property type="project" value="TreeGrafter"/>
</dbReference>
<proteinExistence type="predicted"/>
<dbReference type="GO" id="GO:0030141">
    <property type="term" value="C:secretory granule"/>
    <property type="evidence" value="ECO:0007669"/>
    <property type="project" value="InterPro"/>
</dbReference>